<comment type="subcellular location">
    <subcellularLocation>
        <location evidence="10 11">Cytoplasm</location>
    </subcellularLocation>
</comment>
<dbReference type="GO" id="GO:0008766">
    <property type="term" value="F:UDP-N-acetylmuramoylalanyl-D-glutamyl-2,6-diaminopimelate-D-alanyl-D-alanine ligase activity"/>
    <property type="evidence" value="ECO:0007669"/>
    <property type="project" value="RHEA"/>
</dbReference>
<keyword evidence="6 10" id="KW-0133">Cell shape</keyword>
<name>B0SRR4_LEPBP</name>
<evidence type="ECO:0000256" key="6">
    <source>
        <dbReference type="ARBA" id="ARBA00022960"/>
    </source>
</evidence>
<dbReference type="HOGENOM" id="CLU_031507_1_0_12"/>
<dbReference type="Proteomes" id="UP000001847">
    <property type="component" value="Chromosome I"/>
</dbReference>
<reference evidence="14 15" key="1">
    <citation type="journal article" date="2008" name="PLoS ONE">
        <title>Genome sequence of the saprophyte Leptospira biflexa provides insights into the evolution of Leptospira and the pathogenesis of leptospirosis.</title>
        <authorList>
            <person name="Picardeau M."/>
            <person name="Bulach D.M."/>
            <person name="Bouchier C."/>
            <person name="Zuerner R.L."/>
            <person name="Zidane N."/>
            <person name="Wilson P.J."/>
            <person name="Creno S."/>
            <person name="Kuczek E.S."/>
            <person name="Bommezzadri S."/>
            <person name="Davis J.C."/>
            <person name="McGrath A."/>
            <person name="Johnson M.J."/>
            <person name="Boursaux-Eude C."/>
            <person name="Seemann T."/>
            <person name="Rouy Z."/>
            <person name="Coppel R.L."/>
            <person name="Rood J.I."/>
            <person name="Lajus A."/>
            <person name="Davies J.K."/>
            <person name="Medigue C."/>
            <person name="Adler B."/>
        </authorList>
    </citation>
    <scope>NUCLEOTIDE SEQUENCE [LARGE SCALE GENOMIC DNA]</scope>
    <source>
        <strain evidence="15">Patoc 1 / ATCC 23582 / Paris</strain>
    </source>
</reference>
<dbReference type="GO" id="GO:0005524">
    <property type="term" value="F:ATP binding"/>
    <property type="evidence" value="ECO:0007669"/>
    <property type="project" value="UniProtKB-UniRule"/>
</dbReference>
<dbReference type="NCBIfam" id="TIGR01143">
    <property type="entry name" value="murF"/>
    <property type="match status" value="1"/>
</dbReference>
<dbReference type="GO" id="GO:0071555">
    <property type="term" value="P:cell wall organization"/>
    <property type="evidence" value="ECO:0007669"/>
    <property type="project" value="UniProtKB-KW"/>
</dbReference>
<evidence type="ECO:0000256" key="8">
    <source>
        <dbReference type="ARBA" id="ARBA00023306"/>
    </source>
</evidence>
<dbReference type="OrthoDB" id="9801978at2"/>
<feature type="binding site" evidence="10">
    <location>
        <begin position="120"/>
        <end position="126"/>
    </location>
    <ligand>
        <name>ATP</name>
        <dbReference type="ChEBI" id="CHEBI:30616"/>
    </ligand>
</feature>
<keyword evidence="5 10" id="KW-0067">ATP-binding</keyword>
<evidence type="ECO:0000256" key="1">
    <source>
        <dbReference type="ARBA" id="ARBA00022490"/>
    </source>
</evidence>
<keyword evidence="3 10" id="KW-0132">Cell division</keyword>
<dbReference type="AlphaFoldDB" id="B0SRR4"/>
<keyword evidence="4 10" id="KW-0547">Nucleotide-binding</keyword>
<dbReference type="SUPFAM" id="SSF53244">
    <property type="entry name" value="MurD-like peptide ligases, peptide-binding domain"/>
    <property type="match status" value="1"/>
</dbReference>
<sequence length="459" mass="51929">MIAPFEYSLSTILSLFSLKPVWENPMNPKFFWISTSSKEIQKNTLFVPLRGERDGHEYIADALKAGATGFLCEKNHPILKNLSNEDQKKAIFVKDTLIALGTLANFHRNRFCPIVIAITGSSGKTSTKDLLGGLFSFLGSKSLVVTEKNYNNEIGVPFTLFRITERTQVVICEMGMNHRGEINRLSKMAEPTHALITNIGSAHIENLKSRENIAEEKIDIINGLRPNGVLFVPDDLDFLGRAKQRTKKSNVNLKIWKHSKNPELKVNIVQKNGFLLEWRMEKIQWNIPGSKLLSNVRGMIAVGNFFQIPDVEMKKTIRTYKSPNKRLNIKKGFYTIIDDSYNANPESMLSSIDASIQYAQNKPIVWVLGTMKELGKFSKFYHEEIGKNLKKYPKGTLLGFGDDTLPMVKQVSNGKHFQSKVDLVEFIKKEIPKQAVILVKGSRSMKMEEIVSELVSFKG</sequence>
<protein>
    <recommendedName>
        <fullName evidence="10 11">UDP-N-acetylmuramoyl-tripeptide--D-alanyl-D-alanine ligase</fullName>
        <ecNumber evidence="10 11">6.3.2.10</ecNumber>
    </recommendedName>
    <alternativeName>
        <fullName evidence="10">D-alanyl-D-alanine-adding enzyme</fullName>
    </alternativeName>
</protein>
<dbReference type="GO" id="GO:0047480">
    <property type="term" value="F:UDP-N-acetylmuramoyl-tripeptide-D-alanyl-D-alanine ligase activity"/>
    <property type="evidence" value="ECO:0007669"/>
    <property type="project" value="UniProtKB-UniRule"/>
</dbReference>
<feature type="domain" description="Mur ligase central" evidence="13">
    <location>
        <begin position="118"/>
        <end position="302"/>
    </location>
</feature>
<proteinExistence type="inferred from homology"/>
<evidence type="ECO:0000313" key="14">
    <source>
        <dbReference type="EMBL" id="ABZ97859.1"/>
    </source>
</evidence>
<evidence type="ECO:0000256" key="10">
    <source>
        <dbReference type="HAMAP-Rule" id="MF_02019"/>
    </source>
</evidence>
<comment type="pathway">
    <text evidence="10 11">Cell wall biogenesis; peptidoglycan biosynthesis.</text>
</comment>
<keyword evidence="8 10" id="KW-0131">Cell cycle</keyword>
<dbReference type="STRING" id="456481.LEPBI_I1753"/>
<dbReference type="Pfam" id="PF02875">
    <property type="entry name" value="Mur_ligase_C"/>
    <property type="match status" value="1"/>
</dbReference>
<evidence type="ECO:0000313" key="15">
    <source>
        <dbReference type="Proteomes" id="UP000001847"/>
    </source>
</evidence>
<dbReference type="InterPro" id="IPR035911">
    <property type="entry name" value="MurE/MurF_N"/>
</dbReference>
<keyword evidence="7 10" id="KW-0573">Peptidoglycan synthesis</keyword>
<dbReference type="BioCyc" id="LBIF456481:LEPBI_RS08660-MONOMER"/>
<dbReference type="Gene3D" id="3.40.1390.10">
    <property type="entry name" value="MurE/MurF, N-terminal domain"/>
    <property type="match status" value="1"/>
</dbReference>
<dbReference type="InterPro" id="IPR013221">
    <property type="entry name" value="Mur_ligase_cen"/>
</dbReference>
<dbReference type="UniPathway" id="UPA00219"/>
<dbReference type="Gene3D" id="3.40.1190.10">
    <property type="entry name" value="Mur-like, catalytic domain"/>
    <property type="match status" value="1"/>
</dbReference>
<evidence type="ECO:0000256" key="3">
    <source>
        <dbReference type="ARBA" id="ARBA00022618"/>
    </source>
</evidence>
<dbReference type="SUPFAM" id="SSF53623">
    <property type="entry name" value="MurD-like peptide ligases, catalytic domain"/>
    <property type="match status" value="1"/>
</dbReference>
<dbReference type="SUPFAM" id="SSF63418">
    <property type="entry name" value="MurE/MurF N-terminal domain"/>
    <property type="match status" value="1"/>
</dbReference>
<evidence type="ECO:0000256" key="11">
    <source>
        <dbReference type="RuleBase" id="RU004136"/>
    </source>
</evidence>
<comment type="function">
    <text evidence="10 11">Involved in cell wall formation. Catalyzes the final step in the synthesis of UDP-N-acetylmuramoyl-pentapeptide, the precursor of murein.</text>
</comment>
<dbReference type="InterPro" id="IPR036615">
    <property type="entry name" value="Mur_ligase_C_dom_sf"/>
</dbReference>
<organism evidence="14 15">
    <name type="scientific">Leptospira biflexa serovar Patoc (strain Patoc 1 / ATCC 23582 / Paris)</name>
    <dbReference type="NCBI Taxonomy" id="456481"/>
    <lineage>
        <taxon>Bacteria</taxon>
        <taxon>Pseudomonadati</taxon>
        <taxon>Spirochaetota</taxon>
        <taxon>Spirochaetia</taxon>
        <taxon>Leptospirales</taxon>
        <taxon>Leptospiraceae</taxon>
        <taxon>Leptospira</taxon>
    </lineage>
</organism>
<evidence type="ECO:0000256" key="2">
    <source>
        <dbReference type="ARBA" id="ARBA00022598"/>
    </source>
</evidence>
<dbReference type="InterPro" id="IPR036565">
    <property type="entry name" value="Mur-like_cat_sf"/>
</dbReference>
<dbReference type="GO" id="GO:0009252">
    <property type="term" value="P:peptidoglycan biosynthetic process"/>
    <property type="evidence" value="ECO:0007669"/>
    <property type="project" value="UniProtKB-UniRule"/>
</dbReference>
<keyword evidence="1 10" id="KW-0963">Cytoplasm</keyword>
<comment type="similarity">
    <text evidence="10">Belongs to the MurCDEF family. MurF subfamily.</text>
</comment>
<comment type="catalytic activity">
    <reaction evidence="10 11">
        <text>D-alanyl-D-alanine + UDP-N-acetyl-alpha-D-muramoyl-L-alanyl-gamma-D-glutamyl-meso-2,6-diaminopimelate + ATP = UDP-N-acetyl-alpha-D-muramoyl-L-alanyl-gamma-D-glutamyl-meso-2,6-diaminopimeloyl-D-alanyl-D-alanine + ADP + phosphate + H(+)</text>
        <dbReference type="Rhea" id="RHEA:28374"/>
        <dbReference type="ChEBI" id="CHEBI:15378"/>
        <dbReference type="ChEBI" id="CHEBI:30616"/>
        <dbReference type="ChEBI" id="CHEBI:43474"/>
        <dbReference type="ChEBI" id="CHEBI:57822"/>
        <dbReference type="ChEBI" id="CHEBI:61386"/>
        <dbReference type="ChEBI" id="CHEBI:83905"/>
        <dbReference type="ChEBI" id="CHEBI:456216"/>
        <dbReference type="EC" id="6.3.2.10"/>
    </reaction>
</comment>
<dbReference type="InterPro" id="IPR005863">
    <property type="entry name" value="UDP-N-AcMur_synth"/>
</dbReference>
<evidence type="ECO:0000256" key="5">
    <source>
        <dbReference type="ARBA" id="ARBA00022840"/>
    </source>
</evidence>
<evidence type="ECO:0000259" key="12">
    <source>
        <dbReference type="Pfam" id="PF02875"/>
    </source>
</evidence>
<dbReference type="InterPro" id="IPR004101">
    <property type="entry name" value="Mur_ligase_C"/>
</dbReference>
<accession>B0SRR4</accession>
<dbReference type="GO" id="GO:0005737">
    <property type="term" value="C:cytoplasm"/>
    <property type="evidence" value="ECO:0007669"/>
    <property type="project" value="UniProtKB-SubCell"/>
</dbReference>
<dbReference type="GO" id="GO:0051301">
    <property type="term" value="P:cell division"/>
    <property type="evidence" value="ECO:0007669"/>
    <property type="project" value="UniProtKB-KW"/>
</dbReference>
<dbReference type="GO" id="GO:0008360">
    <property type="term" value="P:regulation of cell shape"/>
    <property type="evidence" value="ECO:0007669"/>
    <property type="project" value="UniProtKB-KW"/>
</dbReference>
<evidence type="ECO:0000256" key="4">
    <source>
        <dbReference type="ARBA" id="ARBA00022741"/>
    </source>
</evidence>
<dbReference type="EC" id="6.3.2.10" evidence="10 11"/>
<feature type="domain" description="Mur ligase C-terminal" evidence="12">
    <location>
        <begin position="327"/>
        <end position="443"/>
    </location>
</feature>
<dbReference type="Pfam" id="PF08245">
    <property type="entry name" value="Mur_ligase_M"/>
    <property type="match status" value="1"/>
</dbReference>
<dbReference type="InterPro" id="IPR051046">
    <property type="entry name" value="MurCDEF_CellWall_CoF430Synth"/>
</dbReference>
<gene>
    <name evidence="10 14" type="primary">murF</name>
    <name evidence="14" type="ordered locus">LEPBI_I1753</name>
</gene>
<dbReference type="EMBL" id="CP000786">
    <property type="protein sequence ID" value="ABZ97859.1"/>
    <property type="molecule type" value="Genomic_DNA"/>
</dbReference>
<evidence type="ECO:0000256" key="7">
    <source>
        <dbReference type="ARBA" id="ARBA00022984"/>
    </source>
</evidence>
<dbReference type="PANTHER" id="PTHR43024:SF1">
    <property type="entry name" value="UDP-N-ACETYLMURAMOYL-TRIPEPTIDE--D-ALANYL-D-ALANINE LIGASE"/>
    <property type="match status" value="1"/>
</dbReference>
<dbReference type="PANTHER" id="PTHR43024">
    <property type="entry name" value="UDP-N-ACETYLMURAMOYL-TRIPEPTIDE--D-ALANYL-D-ALANINE LIGASE"/>
    <property type="match status" value="1"/>
</dbReference>
<keyword evidence="9 10" id="KW-0961">Cell wall biogenesis/degradation</keyword>
<dbReference type="HAMAP" id="MF_02019">
    <property type="entry name" value="MurF"/>
    <property type="match status" value="1"/>
</dbReference>
<dbReference type="KEGG" id="lbi:LEPBI_I1753"/>
<evidence type="ECO:0000259" key="13">
    <source>
        <dbReference type="Pfam" id="PF08245"/>
    </source>
</evidence>
<keyword evidence="2 10" id="KW-0436">Ligase</keyword>
<evidence type="ECO:0000256" key="9">
    <source>
        <dbReference type="ARBA" id="ARBA00023316"/>
    </source>
</evidence>
<keyword evidence="15" id="KW-1185">Reference proteome</keyword>
<dbReference type="Gene3D" id="3.90.190.20">
    <property type="entry name" value="Mur ligase, C-terminal domain"/>
    <property type="match status" value="1"/>
</dbReference>